<feature type="region of interest" description="Disordered" evidence="1">
    <location>
        <begin position="173"/>
        <end position="219"/>
    </location>
</feature>
<feature type="compositionally biased region" description="Pro residues" evidence="1">
    <location>
        <begin position="187"/>
        <end position="196"/>
    </location>
</feature>
<feature type="compositionally biased region" description="Low complexity" evidence="1">
    <location>
        <begin position="177"/>
        <end position="186"/>
    </location>
</feature>
<sequence>MQVFGTLNGGASAILNMDAYATGTLDSGLIQLYQTSLPGLNIPGIIDFAPQFIVHGQLEADLQAEASVTTGVSWSWPNVQIAFPPSADAMRLGKPCFDIGTPPSLLFLLPPPSRTRRLIPLATVADFDLLPVACAAPCIGRSGDDAVLRLPRSVLFPDTQHLSDVAFEDSTRRPQRRCSLSSSVAPSCPPATPPLRPTRRWPGSSPRPSKAFPRRHPRSHLNNRKYVPFLVRNRSFTAVQGPIRVRGERLLIAVRRTKHRPLRRPEAVTLRETRTAAKLELARETCPTLAALEGPSIALRRRIRLRPLGNIRRRRLDVVEERGQDAGCVVVVIIQYGVPVLGELEDAGASWVVQTPAAGRSRRRGIHGVVDAVPVVLGVASDGGCDCRVIEGVPGVQLIVQCCP</sequence>
<dbReference type="OrthoDB" id="73875at2759"/>
<dbReference type="AlphaFoldDB" id="J0LBN1"/>
<protein>
    <submittedName>
        <fullName evidence="2">Uncharacterized protein</fullName>
    </submittedName>
</protein>
<name>J0LBN1_AURST</name>
<dbReference type="Proteomes" id="UP000006514">
    <property type="component" value="Unassembled WGS sequence"/>
</dbReference>
<organism evidence="2 3">
    <name type="scientific">Auricularia subglabra (strain TFB-10046 / SS5)</name>
    <name type="common">White-rot fungus</name>
    <name type="synonym">Auricularia delicata (strain TFB10046)</name>
    <dbReference type="NCBI Taxonomy" id="717982"/>
    <lineage>
        <taxon>Eukaryota</taxon>
        <taxon>Fungi</taxon>
        <taxon>Dikarya</taxon>
        <taxon>Basidiomycota</taxon>
        <taxon>Agaricomycotina</taxon>
        <taxon>Agaricomycetes</taxon>
        <taxon>Auriculariales</taxon>
        <taxon>Auriculariaceae</taxon>
        <taxon>Auricularia</taxon>
    </lineage>
</organism>
<proteinExistence type="predicted"/>
<dbReference type="InParanoid" id="J0LBN1"/>
<keyword evidence="3" id="KW-1185">Reference proteome</keyword>
<evidence type="ECO:0000256" key="1">
    <source>
        <dbReference type="SAM" id="MobiDB-lite"/>
    </source>
</evidence>
<dbReference type="KEGG" id="adl:AURDEDRAFT_177072"/>
<evidence type="ECO:0000313" key="2">
    <source>
        <dbReference type="EMBL" id="EJD33863.1"/>
    </source>
</evidence>
<gene>
    <name evidence="2" type="ORF">AURDEDRAFT_177072</name>
</gene>
<accession>J0LBN1</accession>
<evidence type="ECO:0000313" key="3">
    <source>
        <dbReference type="Proteomes" id="UP000006514"/>
    </source>
</evidence>
<dbReference type="EMBL" id="JH688064">
    <property type="protein sequence ID" value="EJD33863.1"/>
    <property type="molecule type" value="Genomic_DNA"/>
</dbReference>
<reference evidence="3" key="1">
    <citation type="journal article" date="2012" name="Science">
        <title>The Paleozoic origin of enzymatic lignin decomposition reconstructed from 31 fungal genomes.</title>
        <authorList>
            <person name="Floudas D."/>
            <person name="Binder M."/>
            <person name="Riley R."/>
            <person name="Barry K."/>
            <person name="Blanchette R.A."/>
            <person name="Henrissat B."/>
            <person name="Martinez A.T."/>
            <person name="Otillar R."/>
            <person name="Spatafora J.W."/>
            <person name="Yadav J.S."/>
            <person name="Aerts A."/>
            <person name="Benoit I."/>
            <person name="Boyd A."/>
            <person name="Carlson A."/>
            <person name="Copeland A."/>
            <person name="Coutinho P.M."/>
            <person name="de Vries R.P."/>
            <person name="Ferreira P."/>
            <person name="Findley K."/>
            <person name="Foster B."/>
            <person name="Gaskell J."/>
            <person name="Glotzer D."/>
            <person name="Gorecki P."/>
            <person name="Heitman J."/>
            <person name="Hesse C."/>
            <person name="Hori C."/>
            <person name="Igarashi K."/>
            <person name="Jurgens J.A."/>
            <person name="Kallen N."/>
            <person name="Kersten P."/>
            <person name="Kohler A."/>
            <person name="Kuees U."/>
            <person name="Kumar T.K.A."/>
            <person name="Kuo A."/>
            <person name="LaButti K."/>
            <person name="Larrondo L.F."/>
            <person name="Lindquist E."/>
            <person name="Ling A."/>
            <person name="Lombard V."/>
            <person name="Lucas S."/>
            <person name="Lundell T."/>
            <person name="Martin R."/>
            <person name="McLaughlin D.J."/>
            <person name="Morgenstern I."/>
            <person name="Morin E."/>
            <person name="Murat C."/>
            <person name="Nagy L.G."/>
            <person name="Nolan M."/>
            <person name="Ohm R.A."/>
            <person name="Patyshakuliyeva A."/>
            <person name="Rokas A."/>
            <person name="Ruiz-Duenas F.J."/>
            <person name="Sabat G."/>
            <person name="Salamov A."/>
            <person name="Samejima M."/>
            <person name="Schmutz J."/>
            <person name="Slot J.C."/>
            <person name="St John F."/>
            <person name="Stenlid J."/>
            <person name="Sun H."/>
            <person name="Sun S."/>
            <person name="Syed K."/>
            <person name="Tsang A."/>
            <person name="Wiebenga A."/>
            <person name="Young D."/>
            <person name="Pisabarro A."/>
            <person name="Eastwood D.C."/>
            <person name="Martin F."/>
            <person name="Cullen D."/>
            <person name="Grigoriev I.V."/>
            <person name="Hibbett D.S."/>
        </authorList>
    </citation>
    <scope>NUCLEOTIDE SEQUENCE [LARGE SCALE GENOMIC DNA]</scope>
    <source>
        <strain evidence="3">TFB10046</strain>
    </source>
</reference>